<dbReference type="SUPFAM" id="SSF51391">
    <property type="entry name" value="Thiamin phosphate synthase"/>
    <property type="match status" value="1"/>
</dbReference>
<name>A0AAJ5WTT3_9BACT</name>
<evidence type="ECO:0000313" key="5">
    <source>
        <dbReference type="Proteomes" id="UP001220610"/>
    </source>
</evidence>
<evidence type="ECO:0000259" key="3">
    <source>
        <dbReference type="Pfam" id="PF02581"/>
    </source>
</evidence>
<gene>
    <name evidence="4" type="ORF">P0Y53_05550</name>
</gene>
<evidence type="ECO:0000256" key="1">
    <source>
        <dbReference type="ARBA" id="ARBA00004948"/>
    </source>
</evidence>
<dbReference type="PANTHER" id="PTHR20857:SF23">
    <property type="entry name" value="THIAMINE BIOSYNTHETIC BIFUNCTIONAL ENZYME"/>
    <property type="match status" value="1"/>
</dbReference>
<dbReference type="AlphaFoldDB" id="A0AAJ5WTT3"/>
<dbReference type="InterPro" id="IPR013785">
    <property type="entry name" value="Aldolase_TIM"/>
</dbReference>
<dbReference type="InterPro" id="IPR022998">
    <property type="entry name" value="ThiamineP_synth_TenI"/>
</dbReference>
<dbReference type="Gene3D" id="3.20.20.70">
    <property type="entry name" value="Aldolase class I"/>
    <property type="match status" value="1"/>
</dbReference>
<dbReference type="GO" id="GO:0009228">
    <property type="term" value="P:thiamine biosynthetic process"/>
    <property type="evidence" value="ECO:0007669"/>
    <property type="project" value="UniProtKB-KW"/>
</dbReference>
<evidence type="ECO:0000256" key="2">
    <source>
        <dbReference type="ARBA" id="ARBA00022977"/>
    </source>
</evidence>
<dbReference type="GO" id="GO:0005737">
    <property type="term" value="C:cytoplasm"/>
    <property type="evidence" value="ECO:0007669"/>
    <property type="project" value="TreeGrafter"/>
</dbReference>
<dbReference type="InterPro" id="IPR036206">
    <property type="entry name" value="ThiamineP_synth_sf"/>
</dbReference>
<dbReference type="CDD" id="cd00564">
    <property type="entry name" value="TMP_TenI"/>
    <property type="match status" value="1"/>
</dbReference>
<dbReference type="GO" id="GO:0004789">
    <property type="term" value="F:thiamine-phosphate diphosphorylase activity"/>
    <property type="evidence" value="ECO:0007669"/>
    <property type="project" value="TreeGrafter"/>
</dbReference>
<feature type="domain" description="Thiamine phosphate synthase/TenI" evidence="3">
    <location>
        <begin position="11"/>
        <end position="191"/>
    </location>
</feature>
<keyword evidence="2" id="KW-0784">Thiamine biosynthesis</keyword>
<protein>
    <submittedName>
        <fullName evidence="4">Thiamine phosphate synthase</fullName>
    </submittedName>
</protein>
<accession>A0AAJ5WTT3</accession>
<dbReference type="Pfam" id="PF02581">
    <property type="entry name" value="TMP-TENI"/>
    <property type="match status" value="1"/>
</dbReference>
<reference evidence="4" key="1">
    <citation type="submission" date="2023-03" db="EMBL/GenBank/DDBJ databases">
        <title>Andean soil-derived lignocellulolytic bacterial consortium as a source of novel taxa and putative plastic-active enzymes.</title>
        <authorList>
            <person name="Diaz-Garcia L."/>
            <person name="Chuvochina M."/>
            <person name="Feuerriegel G."/>
            <person name="Bunk B."/>
            <person name="Sproer C."/>
            <person name="Streit W.R."/>
            <person name="Rodriguez L.M."/>
            <person name="Overmann J."/>
            <person name="Jimenez D.J."/>
        </authorList>
    </citation>
    <scope>NUCLEOTIDE SEQUENCE</scope>
    <source>
        <strain evidence="4">MAG 7</strain>
    </source>
</reference>
<evidence type="ECO:0000313" key="4">
    <source>
        <dbReference type="EMBL" id="WEK36961.1"/>
    </source>
</evidence>
<organism evidence="4 5">
    <name type="scientific">Candidatus Pseudobacter hemicellulosilyticus</name>
    <dbReference type="NCBI Taxonomy" id="3121375"/>
    <lineage>
        <taxon>Bacteria</taxon>
        <taxon>Pseudomonadati</taxon>
        <taxon>Bacteroidota</taxon>
        <taxon>Chitinophagia</taxon>
        <taxon>Chitinophagales</taxon>
        <taxon>Chitinophagaceae</taxon>
        <taxon>Pseudobacter</taxon>
    </lineage>
</organism>
<comment type="pathway">
    <text evidence="1">Cofactor biosynthesis; thiamine diphosphate biosynthesis.</text>
</comment>
<dbReference type="PANTHER" id="PTHR20857">
    <property type="entry name" value="THIAMINE-PHOSPHATE PYROPHOSPHORYLASE"/>
    <property type="match status" value="1"/>
</dbReference>
<dbReference type="Proteomes" id="UP001220610">
    <property type="component" value="Chromosome"/>
</dbReference>
<sequence length="216" mass="23707">MNRERTISGGVYLVLDPAREQRALLTITRQVLAGGIAVIQLWNHWLPGQDKKAFISEVCTMAHEQGVPVLINEEWELVLDTDLDGVHFDEFPQSLSAIRQQAGRTLQMGLTCGNDLDRIRRGIDEGFDYLSFCALFPSRSANSCELVRPETIKAARQMSRLPIFVSGGITPENLQSLAGTGLDGVAVISGILDAPDPAGMVQQYKQSISNVNNKQV</sequence>
<proteinExistence type="predicted"/>
<dbReference type="EMBL" id="CP119311">
    <property type="protein sequence ID" value="WEK36961.1"/>
    <property type="molecule type" value="Genomic_DNA"/>
</dbReference>